<dbReference type="AlphaFoldDB" id="A0A9W9ZAK3"/>
<keyword evidence="1" id="KW-0433">Leucine-rich repeat</keyword>
<gene>
    <name evidence="5" type="ORF">OS493_024787</name>
</gene>
<dbReference type="SMART" id="SM00365">
    <property type="entry name" value="LRR_SD22"/>
    <property type="match status" value="3"/>
</dbReference>
<dbReference type="PANTHER" id="PTHR45973:SF36">
    <property type="entry name" value="CENTRIOLIN"/>
    <property type="match status" value="1"/>
</dbReference>
<dbReference type="InterPro" id="IPR001611">
    <property type="entry name" value="Leu-rich_rpt"/>
</dbReference>
<evidence type="ECO:0000256" key="1">
    <source>
        <dbReference type="ARBA" id="ARBA00022614"/>
    </source>
</evidence>
<dbReference type="Pfam" id="PF14580">
    <property type="entry name" value="LRR_9"/>
    <property type="match status" value="1"/>
</dbReference>
<dbReference type="EMBL" id="MU826369">
    <property type="protein sequence ID" value="KAJ7378122.1"/>
    <property type="molecule type" value="Genomic_DNA"/>
</dbReference>
<dbReference type="Proteomes" id="UP001163046">
    <property type="component" value="Unassembled WGS sequence"/>
</dbReference>
<feature type="region of interest" description="Disordered" evidence="4">
    <location>
        <begin position="395"/>
        <end position="414"/>
    </location>
</feature>
<proteinExistence type="predicted"/>
<name>A0A9W9ZAK3_9CNID</name>
<evidence type="ECO:0000256" key="2">
    <source>
        <dbReference type="ARBA" id="ARBA00022737"/>
    </source>
</evidence>
<feature type="compositionally biased region" description="Polar residues" evidence="4">
    <location>
        <begin position="21"/>
        <end position="40"/>
    </location>
</feature>
<keyword evidence="6" id="KW-1185">Reference proteome</keyword>
<dbReference type="PROSITE" id="PS51450">
    <property type="entry name" value="LRR"/>
    <property type="match status" value="3"/>
</dbReference>
<dbReference type="PANTHER" id="PTHR45973">
    <property type="entry name" value="PROTEIN PHOSPHATASE 1 REGULATORY SUBUNIT SDS22-RELATED"/>
    <property type="match status" value="1"/>
</dbReference>
<feature type="coiled-coil region" evidence="3">
    <location>
        <begin position="426"/>
        <end position="600"/>
    </location>
</feature>
<dbReference type="SMART" id="SM00369">
    <property type="entry name" value="LRR_TYP"/>
    <property type="match status" value="2"/>
</dbReference>
<sequence>MASAPKSSRSRKLPSPRNRDLPTTSGGNYSKPSKETQNGMRDSHGALDVVDPDEPPTRDVTSPSKSGVAYLTENLIKRLTKVENIAQITTLHVTLGKDLNKKIKYIENLENLRKLLHLTLNNHMIEKIEKLDHLTQLRELHLANNCIPKIEGVDCLVHLTVLNLNGNLIETLPAPVFKKLKELQAFHIAHNRLGSHIEVTKLRPLQDLNNFSMDGNPMASLEHSQLFVIFQLRSLNCLDGKQISEEERQMADKRFAQEEVRRLESEINRAKKEYEILLEENCQALEELQQLRRLNSEQQAQSLDQSQKIKELHRHLEAKEELLASKTAELSKACEKQFKLEQELAFYKLDAKFEHLGMLPLPDGVEFGDGEEDESPYIGKARFKPNKFSRKSNIVGGEQHAQMTTLGSRPSDKYDEQNKQAQQEIHDALILDLQDKERAIQQAENVLAQLTDQLTRRKAQLQDAGDKLALIQQAIDDQAHLLGEEERKLLEAIADKKNYIRKLQEVAKELEERMKNILDDLRQREAETEKLRQTIRNTPPDDPAYSHLQARLSAKEQQLLELRDEYGKLKQDHERARERLQEEIAAVKELEAKLAALKEQMATRIN</sequence>
<dbReference type="InterPro" id="IPR003591">
    <property type="entry name" value="Leu-rich_rpt_typical-subtyp"/>
</dbReference>
<comment type="caution">
    <text evidence="5">The sequence shown here is derived from an EMBL/GenBank/DDBJ whole genome shotgun (WGS) entry which is preliminary data.</text>
</comment>
<feature type="region of interest" description="Disordered" evidence="4">
    <location>
        <begin position="1"/>
        <end position="65"/>
    </location>
</feature>
<reference evidence="5" key="1">
    <citation type="submission" date="2023-01" db="EMBL/GenBank/DDBJ databases">
        <title>Genome assembly of the deep-sea coral Lophelia pertusa.</title>
        <authorList>
            <person name="Herrera S."/>
            <person name="Cordes E."/>
        </authorList>
    </citation>
    <scope>NUCLEOTIDE SEQUENCE</scope>
    <source>
        <strain evidence="5">USNM1676648</strain>
        <tissue evidence="5">Polyp</tissue>
    </source>
</reference>
<keyword evidence="2" id="KW-0677">Repeat</keyword>
<organism evidence="5 6">
    <name type="scientific">Desmophyllum pertusum</name>
    <dbReference type="NCBI Taxonomy" id="174260"/>
    <lineage>
        <taxon>Eukaryota</taxon>
        <taxon>Metazoa</taxon>
        <taxon>Cnidaria</taxon>
        <taxon>Anthozoa</taxon>
        <taxon>Hexacorallia</taxon>
        <taxon>Scleractinia</taxon>
        <taxon>Caryophylliina</taxon>
        <taxon>Caryophylliidae</taxon>
        <taxon>Desmophyllum</taxon>
    </lineage>
</organism>
<accession>A0A9W9ZAK3</accession>
<evidence type="ECO:0000313" key="6">
    <source>
        <dbReference type="Proteomes" id="UP001163046"/>
    </source>
</evidence>
<dbReference type="InterPro" id="IPR032675">
    <property type="entry name" value="LRR_dom_sf"/>
</dbReference>
<protein>
    <submittedName>
        <fullName evidence="5">Uncharacterized protein</fullName>
    </submittedName>
</protein>
<evidence type="ECO:0000256" key="3">
    <source>
        <dbReference type="SAM" id="Coils"/>
    </source>
</evidence>
<dbReference type="OrthoDB" id="5989683at2759"/>
<feature type="coiled-coil region" evidence="3">
    <location>
        <begin position="246"/>
        <end position="336"/>
    </location>
</feature>
<evidence type="ECO:0000256" key="4">
    <source>
        <dbReference type="SAM" id="MobiDB-lite"/>
    </source>
</evidence>
<keyword evidence="3" id="KW-0175">Coiled coil</keyword>
<dbReference type="SUPFAM" id="SSF52075">
    <property type="entry name" value="Outer arm dynein light chain 1"/>
    <property type="match status" value="1"/>
</dbReference>
<dbReference type="InterPro" id="IPR050576">
    <property type="entry name" value="Cilia_flagella_integrity"/>
</dbReference>
<evidence type="ECO:0000313" key="5">
    <source>
        <dbReference type="EMBL" id="KAJ7378122.1"/>
    </source>
</evidence>
<dbReference type="Gene3D" id="3.80.10.10">
    <property type="entry name" value="Ribonuclease Inhibitor"/>
    <property type="match status" value="1"/>
</dbReference>